<dbReference type="InterPro" id="IPR004360">
    <property type="entry name" value="Glyas_Fos-R_dOase_dom"/>
</dbReference>
<keyword evidence="3" id="KW-0456">Lyase</keyword>
<dbReference type="PROSITE" id="PS51819">
    <property type="entry name" value="VOC"/>
    <property type="match status" value="1"/>
</dbReference>
<dbReference type="Gene3D" id="3.10.180.10">
    <property type="entry name" value="2,3-Dihydroxybiphenyl 1,2-Dioxygenase, domain 1"/>
    <property type="match status" value="2"/>
</dbReference>
<dbReference type="OrthoDB" id="9798430at2"/>
<sequence length="264" mass="29092">MPIKNVVVNCTDVQRSIEYYTKFLELRLVGEPTPERAVLDAVTATIELRAVGNGRELSTWVGDDLQKGFRHIGFKVDRLDERAAVLKAAGVEFTLDPLDAEGAVRICFFYDPDGTLLEMIQGDLQYAAVLDEHGVARERALGVPQRPRFDHIAITIDDRERTSAYYAEHHGFSFIGTIEQPHDNRGFSIGYLKGGDTVLEVFTYDVDKTSRAPQLDVAGFAYAELDGNPPTGLGQLVSPNGTTVYVDPDGFAFAVGDHRTSPKV</sequence>
<dbReference type="GO" id="GO:0016829">
    <property type="term" value="F:lyase activity"/>
    <property type="evidence" value="ECO:0007669"/>
    <property type="project" value="UniProtKB-KW"/>
</dbReference>
<proteinExistence type="predicted"/>
<dbReference type="SUPFAM" id="SSF54593">
    <property type="entry name" value="Glyoxalase/Bleomycin resistance protein/Dihydroxybiphenyl dioxygenase"/>
    <property type="match status" value="1"/>
</dbReference>
<keyword evidence="4" id="KW-1185">Reference proteome</keyword>
<dbReference type="RefSeq" id="WP_132210488.1">
    <property type="nucleotide sequence ID" value="NZ_SLWN01000006.1"/>
</dbReference>
<comment type="caution">
    <text evidence="3">The sequence shown here is derived from an EMBL/GenBank/DDBJ whole genome shotgun (WGS) entry which is preliminary data.</text>
</comment>
<name>A0A4R2HGJ5_9ACTN</name>
<protein>
    <submittedName>
        <fullName evidence="3">Catechol 2,3-dioxygenase-like lactoylglutathione lyase family enzyme</fullName>
    </submittedName>
</protein>
<dbReference type="AlphaFoldDB" id="A0A4R2HGJ5"/>
<dbReference type="GO" id="GO:0046491">
    <property type="term" value="P:L-methylmalonyl-CoA metabolic process"/>
    <property type="evidence" value="ECO:0007669"/>
    <property type="project" value="TreeGrafter"/>
</dbReference>
<keyword evidence="1" id="KW-0479">Metal-binding</keyword>
<accession>A0A4R2HGJ5</accession>
<evidence type="ECO:0000313" key="3">
    <source>
        <dbReference type="EMBL" id="TCO28294.1"/>
    </source>
</evidence>
<dbReference type="EMBL" id="SLWN01000006">
    <property type="protein sequence ID" value="TCO28294.1"/>
    <property type="molecule type" value="Genomic_DNA"/>
</dbReference>
<gene>
    <name evidence="3" type="ORF">EV652_106279</name>
</gene>
<dbReference type="CDD" id="cd06587">
    <property type="entry name" value="VOC"/>
    <property type="match status" value="1"/>
</dbReference>
<dbReference type="InterPro" id="IPR051785">
    <property type="entry name" value="MMCE/EMCE_epimerase"/>
</dbReference>
<dbReference type="GO" id="GO:0004493">
    <property type="term" value="F:methylmalonyl-CoA epimerase activity"/>
    <property type="evidence" value="ECO:0007669"/>
    <property type="project" value="TreeGrafter"/>
</dbReference>
<keyword evidence="3" id="KW-0560">Oxidoreductase</keyword>
<dbReference type="GO" id="GO:0051213">
    <property type="term" value="F:dioxygenase activity"/>
    <property type="evidence" value="ECO:0007669"/>
    <property type="project" value="UniProtKB-KW"/>
</dbReference>
<organism evidence="3 4">
    <name type="scientific">Kribbella steppae</name>
    <dbReference type="NCBI Taxonomy" id="2512223"/>
    <lineage>
        <taxon>Bacteria</taxon>
        <taxon>Bacillati</taxon>
        <taxon>Actinomycetota</taxon>
        <taxon>Actinomycetes</taxon>
        <taxon>Propionibacteriales</taxon>
        <taxon>Kribbellaceae</taxon>
        <taxon>Kribbella</taxon>
    </lineage>
</organism>
<dbReference type="GO" id="GO:0046872">
    <property type="term" value="F:metal ion binding"/>
    <property type="evidence" value="ECO:0007669"/>
    <property type="project" value="UniProtKB-KW"/>
</dbReference>
<dbReference type="InterPro" id="IPR029068">
    <property type="entry name" value="Glyas_Bleomycin-R_OHBP_Dase"/>
</dbReference>
<keyword evidence="3" id="KW-0223">Dioxygenase</keyword>
<evidence type="ECO:0000313" key="4">
    <source>
        <dbReference type="Proteomes" id="UP000294508"/>
    </source>
</evidence>
<dbReference type="PANTHER" id="PTHR43048:SF3">
    <property type="entry name" value="METHYLMALONYL-COA EPIMERASE, MITOCHONDRIAL"/>
    <property type="match status" value="1"/>
</dbReference>
<dbReference type="Pfam" id="PF00903">
    <property type="entry name" value="Glyoxalase"/>
    <property type="match status" value="1"/>
</dbReference>
<evidence type="ECO:0000259" key="2">
    <source>
        <dbReference type="PROSITE" id="PS51819"/>
    </source>
</evidence>
<feature type="domain" description="VOC" evidence="2">
    <location>
        <begin position="2"/>
        <end position="122"/>
    </location>
</feature>
<evidence type="ECO:0000256" key="1">
    <source>
        <dbReference type="ARBA" id="ARBA00022723"/>
    </source>
</evidence>
<reference evidence="3 4" key="1">
    <citation type="journal article" date="2015" name="Stand. Genomic Sci.">
        <title>Genomic Encyclopedia of Bacterial and Archaeal Type Strains, Phase III: the genomes of soil and plant-associated and newly described type strains.</title>
        <authorList>
            <person name="Whitman W.B."/>
            <person name="Woyke T."/>
            <person name="Klenk H.P."/>
            <person name="Zhou Y."/>
            <person name="Lilburn T.G."/>
            <person name="Beck B.J."/>
            <person name="De Vos P."/>
            <person name="Vandamme P."/>
            <person name="Eisen J.A."/>
            <person name="Garrity G."/>
            <person name="Hugenholtz P."/>
            <person name="Kyrpides N.C."/>
        </authorList>
    </citation>
    <scope>NUCLEOTIDE SEQUENCE [LARGE SCALE GENOMIC DNA]</scope>
    <source>
        <strain evidence="3 4">VKM Ac-2572</strain>
    </source>
</reference>
<dbReference type="Proteomes" id="UP000294508">
    <property type="component" value="Unassembled WGS sequence"/>
</dbReference>
<dbReference type="PANTHER" id="PTHR43048">
    <property type="entry name" value="METHYLMALONYL-COA EPIMERASE"/>
    <property type="match status" value="1"/>
</dbReference>
<dbReference type="InterPro" id="IPR037523">
    <property type="entry name" value="VOC_core"/>
</dbReference>